<organism evidence="1 2">
    <name type="scientific">Penicillium thymicola</name>
    <dbReference type="NCBI Taxonomy" id="293382"/>
    <lineage>
        <taxon>Eukaryota</taxon>
        <taxon>Fungi</taxon>
        <taxon>Dikarya</taxon>
        <taxon>Ascomycota</taxon>
        <taxon>Pezizomycotina</taxon>
        <taxon>Eurotiomycetes</taxon>
        <taxon>Eurotiomycetidae</taxon>
        <taxon>Eurotiales</taxon>
        <taxon>Aspergillaceae</taxon>
        <taxon>Penicillium</taxon>
    </lineage>
</organism>
<dbReference type="Proteomes" id="UP001227192">
    <property type="component" value="Unassembled WGS sequence"/>
</dbReference>
<sequence length="14" mass="1500">MPTPPHHPAAQTQS</sequence>
<name>A0AAI9X360_PENTH</name>
<dbReference type="EMBL" id="LACB01000579">
    <property type="protein sequence ID" value="KAJ9482306.1"/>
    <property type="molecule type" value="Genomic_DNA"/>
</dbReference>
<evidence type="ECO:0000313" key="1">
    <source>
        <dbReference type="EMBL" id="KAJ9482306.1"/>
    </source>
</evidence>
<comment type="caution">
    <text evidence="1">The sequence shown here is derived from an EMBL/GenBank/DDBJ whole genome shotgun (WGS) entry which is preliminary data.</text>
</comment>
<keyword evidence="2" id="KW-1185">Reference proteome</keyword>
<proteinExistence type="predicted"/>
<protein>
    <submittedName>
        <fullName evidence="1">Uncharacterized protein</fullName>
    </submittedName>
</protein>
<gene>
    <name evidence="1" type="ORF">VN97_g11130</name>
</gene>
<feature type="non-terminal residue" evidence="1">
    <location>
        <position position="14"/>
    </location>
</feature>
<reference evidence="1" key="2">
    <citation type="journal article" date="2016" name="Fungal Biol.">
        <title>Ochratoxin A production by Penicillium thymicola.</title>
        <authorList>
            <person name="Nguyen H.D.T."/>
            <person name="McMullin D.R."/>
            <person name="Ponomareva E."/>
            <person name="Riley R."/>
            <person name="Pomraning K.R."/>
            <person name="Baker S.E."/>
            <person name="Seifert K.A."/>
        </authorList>
    </citation>
    <scope>NUCLEOTIDE SEQUENCE</scope>
    <source>
        <strain evidence="1">DAOM 180753</strain>
    </source>
</reference>
<accession>A0AAI9X360</accession>
<evidence type="ECO:0000313" key="2">
    <source>
        <dbReference type="Proteomes" id="UP001227192"/>
    </source>
</evidence>
<reference evidence="1" key="1">
    <citation type="submission" date="2015-06" db="EMBL/GenBank/DDBJ databases">
        <authorList>
            <person name="Nguyen H."/>
        </authorList>
    </citation>
    <scope>NUCLEOTIDE SEQUENCE</scope>
    <source>
        <strain evidence="1">DAOM 180753</strain>
    </source>
</reference>